<organism evidence="4 5">
    <name type="scientific">Gossypium harknessii</name>
    <dbReference type="NCBI Taxonomy" id="34285"/>
    <lineage>
        <taxon>Eukaryota</taxon>
        <taxon>Viridiplantae</taxon>
        <taxon>Streptophyta</taxon>
        <taxon>Embryophyta</taxon>
        <taxon>Tracheophyta</taxon>
        <taxon>Spermatophyta</taxon>
        <taxon>Magnoliopsida</taxon>
        <taxon>eudicotyledons</taxon>
        <taxon>Gunneridae</taxon>
        <taxon>Pentapetalae</taxon>
        <taxon>rosids</taxon>
        <taxon>malvids</taxon>
        <taxon>Malvales</taxon>
        <taxon>Malvaceae</taxon>
        <taxon>Malvoideae</taxon>
        <taxon>Gossypium</taxon>
    </lineage>
</organism>
<keyword evidence="3" id="KW-0472">Membrane</keyword>
<evidence type="ECO:0000256" key="1">
    <source>
        <dbReference type="ARBA" id="ARBA00022737"/>
    </source>
</evidence>
<evidence type="ECO:0008006" key="6">
    <source>
        <dbReference type="Google" id="ProtNLM"/>
    </source>
</evidence>
<dbReference type="Gene3D" id="2.130.10.30">
    <property type="entry name" value="Regulator of chromosome condensation 1/beta-lactamase-inhibitor protein II"/>
    <property type="match status" value="1"/>
</dbReference>
<dbReference type="AlphaFoldDB" id="A0A7J9HS13"/>
<dbReference type="OrthoDB" id="8068875at2759"/>
<feature type="repeat" description="RCC1" evidence="2">
    <location>
        <begin position="35"/>
        <end position="66"/>
    </location>
</feature>
<dbReference type="InterPro" id="IPR000408">
    <property type="entry name" value="Reg_chr_condens"/>
</dbReference>
<comment type="caution">
    <text evidence="4">The sequence shown here is derived from an EMBL/GenBank/DDBJ whole genome shotgun (WGS) entry which is preliminary data.</text>
</comment>
<reference evidence="4 5" key="1">
    <citation type="journal article" date="2019" name="Genome Biol. Evol.">
        <title>Insights into the evolution of the New World diploid cottons (Gossypium, subgenus Houzingenia) based on genome sequencing.</title>
        <authorList>
            <person name="Grover C.E."/>
            <person name="Arick M.A. 2nd"/>
            <person name="Thrash A."/>
            <person name="Conover J.L."/>
            <person name="Sanders W.S."/>
            <person name="Peterson D.G."/>
            <person name="Frelichowski J.E."/>
            <person name="Scheffler J.A."/>
            <person name="Scheffler B.E."/>
            <person name="Wendel J.F."/>
        </authorList>
    </citation>
    <scope>NUCLEOTIDE SEQUENCE [LARGE SCALE GENOMIC DNA]</scope>
    <source>
        <strain evidence="4">0</strain>
        <tissue evidence="4">Leaf</tissue>
    </source>
</reference>
<dbReference type="PANTHER" id="PTHR22870">
    <property type="entry name" value="REGULATOR OF CHROMOSOME CONDENSATION"/>
    <property type="match status" value="1"/>
</dbReference>
<proteinExistence type="predicted"/>
<name>A0A7J9HS13_9ROSI</name>
<accession>A0A7J9HS13</accession>
<keyword evidence="3" id="KW-0812">Transmembrane</keyword>
<dbReference type="InterPro" id="IPR009091">
    <property type="entry name" value="RCC1/BLIP-II"/>
</dbReference>
<keyword evidence="1" id="KW-0677">Repeat</keyword>
<keyword evidence="3" id="KW-1133">Transmembrane helix</keyword>
<evidence type="ECO:0000313" key="5">
    <source>
        <dbReference type="Proteomes" id="UP000593560"/>
    </source>
</evidence>
<protein>
    <recommendedName>
        <fullName evidence="6">Ultraviolet-B receptor UVR8-like</fullName>
    </recommendedName>
</protein>
<dbReference type="InterPro" id="IPR051210">
    <property type="entry name" value="Ub_ligase/GEF_domain"/>
</dbReference>
<keyword evidence="5" id="KW-1185">Reference proteome</keyword>
<feature type="transmembrane region" description="Helical" evidence="3">
    <location>
        <begin position="135"/>
        <end position="154"/>
    </location>
</feature>
<sequence length="249" mass="27562">MALTSDGKLYGWGWNKKVVQVSCGWRHTLAITEEKNVFSWGRGTNGQLGHGESTDRNVPKIIEALSVDGSSGQQIESSKLDPLSGKTWVSPTERYAIVPDESGQTVHSGKGNGGDVSVPENDVKRIRIKAYKLRGVCKVSVLLLVIITTIIMRLTMEKEMIGLNIEDGEEELLLLLIYPESQKSAYEYCLVGCFLMTSIIHFSAMRNTMMNLWHFLGGVQISDLGELCRGGNVMEFASKSIAKKSHHKE</sequence>
<gene>
    <name evidence="4" type="ORF">Gohar_026586</name>
</gene>
<feature type="transmembrane region" description="Helical" evidence="3">
    <location>
        <begin position="185"/>
        <end position="204"/>
    </location>
</feature>
<dbReference type="SUPFAM" id="SSF50985">
    <property type="entry name" value="RCC1/BLIP-II"/>
    <property type="match status" value="1"/>
</dbReference>
<evidence type="ECO:0000256" key="3">
    <source>
        <dbReference type="SAM" id="Phobius"/>
    </source>
</evidence>
<dbReference type="PROSITE" id="PS50012">
    <property type="entry name" value="RCC1_3"/>
    <property type="match status" value="1"/>
</dbReference>
<dbReference type="Proteomes" id="UP000593560">
    <property type="component" value="Unassembled WGS sequence"/>
</dbReference>
<dbReference type="EMBL" id="JABFAD010000011">
    <property type="protein sequence ID" value="MBA0812637.1"/>
    <property type="molecule type" value="Genomic_DNA"/>
</dbReference>
<dbReference type="PROSITE" id="PS00626">
    <property type="entry name" value="RCC1_2"/>
    <property type="match status" value="1"/>
</dbReference>
<evidence type="ECO:0000313" key="4">
    <source>
        <dbReference type="EMBL" id="MBA0812637.1"/>
    </source>
</evidence>
<dbReference type="PANTHER" id="PTHR22870:SF408">
    <property type="entry name" value="OS09G0560450 PROTEIN"/>
    <property type="match status" value="1"/>
</dbReference>
<evidence type="ECO:0000256" key="2">
    <source>
        <dbReference type="PROSITE-ProRule" id="PRU00235"/>
    </source>
</evidence>
<dbReference type="Pfam" id="PF13540">
    <property type="entry name" value="RCC1_2"/>
    <property type="match status" value="1"/>
</dbReference>